<evidence type="ECO:0000313" key="14">
    <source>
        <dbReference type="EMBL" id="QAX81933.1"/>
    </source>
</evidence>
<evidence type="ECO:0000256" key="10">
    <source>
        <dbReference type="ARBA" id="ARBA00042775"/>
    </source>
</evidence>
<protein>
    <recommendedName>
        <fullName evidence="9">Periplasmic chaperone PpiD</fullName>
    </recommendedName>
    <alternativeName>
        <fullName evidence="10">Periplasmic folding chaperone</fullName>
    </alternativeName>
</protein>
<comment type="subcellular location">
    <subcellularLocation>
        <location evidence="1">Cell inner membrane</location>
        <topology evidence="1">Single-pass type II membrane protein</topology>
        <orientation evidence="1">Periplasmic side</orientation>
    </subcellularLocation>
</comment>
<gene>
    <name evidence="14" type="primary">ppiD</name>
    <name evidence="14" type="ORF">C3B55_00601</name>
</gene>
<dbReference type="Proteomes" id="UP000288953">
    <property type="component" value="Chromosome"/>
</dbReference>
<dbReference type="Pfam" id="PF13624">
    <property type="entry name" value="SurA_N_3"/>
    <property type="match status" value="1"/>
</dbReference>
<name>A0ABX5R9F3_9PSED</name>
<keyword evidence="4 12" id="KW-0812">Transmembrane</keyword>
<evidence type="ECO:0000256" key="7">
    <source>
        <dbReference type="ARBA" id="ARBA00023186"/>
    </source>
</evidence>
<evidence type="ECO:0000256" key="2">
    <source>
        <dbReference type="ARBA" id="ARBA00022475"/>
    </source>
</evidence>
<evidence type="ECO:0000256" key="4">
    <source>
        <dbReference type="ARBA" id="ARBA00022692"/>
    </source>
</evidence>
<dbReference type="GO" id="GO:0003755">
    <property type="term" value="F:peptidyl-prolyl cis-trans isomerase activity"/>
    <property type="evidence" value="ECO:0007669"/>
    <property type="project" value="UniProtKB-EC"/>
</dbReference>
<dbReference type="EMBL" id="CP026512">
    <property type="protein sequence ID" value="QAX81933.1"/>
    <property type="molecule type" value="Genomic_DNA"/>
</dbReference>
<dbReference type="PANTHER" id="PTHR47529:SF1">
    <property type="entry name" value="PERIPLASMIC CHAPERONE PPID"/>
    <property type="match status" value="1"/>
</dbReference>
<dbReference type="InterPro" id="IPR046357">
    <property type="entry name" value="PPIase_dom_sf"/>
</dbReference>
<keyword evidence="2" id="KW-1003">Cell membrane</keyword>
<dbReference type="SUPFAM" id="SSF54534">
    <property type="entry name" value="FKBP-like"/>
    <property type="match status" value="1"/>
</dbReference>
<keyword evidence="6 12" id="KW-0472">Membrane</keyword>
<keyword evidence="11" id="KW-0697">Rotamase</keyword>
<keyword evidence="3" id="KW-0997">Cell inner membrane</keyword>
<dbReference type="InterPro" id="IPR000297">
    <property type="entry name" value="PPIase_PpiC"/>
</dbReference>
<dbReference type="Gene3D" id="3.10.50.40">
    <property type="match status" value="1"/>
</dbReference>
<proteinExistence type="inferred from homology"/>
<keyword evidence="15" id="KW-1185">Reference proteome</keyword>
<keyword evidence="11 14" id="KW-0413">Isomerase</keyword>
<dbReference type="PROSITE" id="PS50198">
    <property type="entry name" value="PPIC_PPIASE_2"/>
    <property type="match status" value="1"/>
</dbReference>
<evidence type="ECO:0000256" key="6">
    <source>
        <dbReference type="ARBA" id="ARBA00023136"/>
    </source>
</evidence>
<evidence type="ECO:0000256" key="8">
    <source>
        <dbReference type="ARBA" id="ARBA00038408"/>
    </source>
</evidence>
<evidence type="ECO:0000259" key="13">
    <source>
        <dbReference type="PROSITE" id="PS50198"/>
    </source>
</evidence>
<sequence>MLQNIRDNSQGWLTKTAICIIIVLLVLTSIEAIFHVSTENSQSVVEVNGEAITKTELSRAIDIQRYQLMQQIGKDFKDSLLDETLLREVVLKMLIDRKLLLQGAADLKLSFSEAMLDKMILETPEFQVDNKFSAKRFDLVIRQLGYSRMQFRQMQAEEMLISQLRRGIINSSFVTDVEVLAFARLEKQTRSFNTMSIKADPTTIKLTDDEVKVYYNQYAKEFMTQDEVIIDYIELNKPSFFNQVTVSNYELQVAYQKEIAKFAEQRHAAHILIEVNEKTTNAQAKAKIEEIQTRLNHGDKFEDIANDPGVAKNSGDLGLISPGVYDSNFETALYALNKDQISPPVRTTVGWHLIKLLGIKLHEAPTFASLKDKLTSELKSKKVEQRYVEAIKQLEDGAFKTFDLDQLASDLRLTVHTFGPFSRKGGEGLAANRNVINAAFSREVLYENANSTAIALNSETTIVLRAKEHLQPKQLPLDSAAPIIRARMIKERANAAAKINADKLIASLRNGKILINQPIDSQVWTMTKSVSRNAEELDPNLLQAIFRMPKPIATNKPTLATVEMVDGSLLIVRLHSVNEVAAITAEEKLKYRRLLASRSGHQDFAVYCKQLEAKANIKKF</sequence>
<keyword evidence="7" id="KW-0143">Chaperone</keyword>
<evidence type="ECO:0000313" key="15">
    <source>
        <dbReference type="Proteomes" id="UP000288953"/>
    </source>
</evidence>
<evidence type="ECO:0000256" key="11">
    <source>
        <dbReference type="PROSITE-ProRule" id="PRU00278"/>
    </source>
</evidence>
<dbReference type="Pfam" id="PF00639">
    <property type="entry name" value="Rotamase"/>
    <property type="match status" value="1"/>
</dbReference>
<reference evidence="14 15" key="1">
    <citation type="journal article" date="2018" name="Genome Biol. Evol.">
        <title>Partnering With a Pest: Genomes of Hemlock Woolly Adelgid Symbionts Reveal Atypical Nutritional Provisioning Patterns in Dual-Obligate Bacteria.</title>
        <authorList>
            <person name="Weglarz K.M."/>
            <person name="Havill N.P."/>
            <person name="Burke G.R."/>
            <person name="von Dohlen C.D."/>
        </authorList>
    </citation>
    <scope>NUCLEOTIDE SEQUENCE [LARGE SCALE GENOMIC DNA]</scope>
    <source>
        <strain evidence="14 15">HWA_ENA</strain>
    </source>
</reference>
<accession>A0ABX5R9F3</accession>
<evidence type="ECO:0000256" key="9">
    <source>
        <dbReference type="ARBA" id="ARBA00040743"/>
    </source>
</evidence>
<dbReference type="InterPro" id="IPR027304">
    <property type="entry name" value="Trigger_fact/SurA_dom_sf"/>
</dbReference>
<evidence type="ECO:0000256" key="1">
    <source>
        <dbReference type="ARBA" id="ARBA00004382"/>
    </source>
</evidence>
<organism evidence="14 15">
    <name type="scientific">Candidatus Pseudomonas adelgestsugas</name>
    <dbReference type="NCBI Taxonomy" id="1302376"/>
    <lineage>
        <taxon>Bacteria</taxon>
        <taxon>Pseudomonadati</taxon>
        <taxon>Pseudomonadota</taxon>
        <taxon>Gammaproteobacteria</taxon>
        <taxon>Pseudomonadales</taxon>
        <taxon>Pseudomonadaceae</taxon>
        <taxon>Pseudomonas</taxon>
    </lineage>
</organism>
<dbReference type="SUPFAM" id="SSF109998">
    <property type="entry name" value="Triger factor/SurA peptide-binding domain-like"/>
    <property type="match status" value="1"/>
</dbReference>
<dbReference type="PANTHER" id="PTHR47529">
    <property type="entry name" value="PEPTIDYL-PROLYL CIS-TRANS ISOMERASE D"/>
    <property type="match status" value="1"/>
</dbReference>
<dbReference type="InterPro" id="IPR052029">
    <property type="entry name" value="PpiD_chaperone"/>
</dbReference>
<feature type="domain" description="PpiC" evidence="13">
    <location>
        <begin position="263"/>
        <end position="358"/>
    </location>
</feature>
<dbReference type="Gene3D" id="1.10.4030.10">
    <property type="entry name" value="Porin chaperone SurA, peptide-binding domain"/>
    <property type="match status" value="1"/>
</dbReference>
<keyword evidence="5 12" id="KW-1133">Transmembrane helix</keyword>
<comment type="similarity">
    <text evidence="8">Belongs to the PpiD chaperone family.</text>
</comment>
<feature type="transmembrane region" description="Helical" evidence="12">
    <location>
        <begin position="12"/>
        <end position="34"/>
    </location>
</feature>
<evidence type="ECO:0000256" key="12">
    <source>
        <dbReference type="SAM" id="Phobius"/>
    </source>
</evidence>
<evidence type="ECO:0000256" key="5">
    <source>
        <dbReference type="ARBA" id="ARBA00022989"/>
    </source>
</evidence>
<dbReference type="RefSeq" id="WP_129211247.1">
    <property type="nucleotide sequence ID" value="NZ_CP026512.1"/>
</dbReference>
<evidence type="ECO:0000256" key="3">
    <source>
        <dbReference type="ARBA" id="ARBA00022519"/>
    </source>
</evidence>